<evidence type="ECO:0000256" key="1">
    <source>
        <dbReference type="SAM" id="Coils"/>
    </source>
</evidence>
<gene>
    <name evidence="3" type="ORF">PM001_LOCUS9555</name>
</gene>
<sequence>MVSETTRAASAAARRASARMRAAVESASHTSAAGDSSPVVVNRPRGESPRATGTSAASAVGTLSRNQDKSKIELISSGDSDDASDSNATPRASGSPGADTARARLTGSGQRGGIMTEIFGSSDYSDESPPYASPSNDRTRGNGGDAPMHHHQRSNSRDRGNTGTSAHAGSNQEARDRNVLLHAPQVESPWMPPSRELDRVADMTTERDRISLFDCRKICPPDSSTETIRAEEEFFTDAFFKHRWYNVSRVRDGKALVQGWNALIHNIECIDREAWLAKLDAARIIFEKRNPVGARYKLRRLSREAGLPCLSWGNSCIGCLDNANRAPGEAYLPKIPFWRARISSEMAEGIDTLQSLYSHQGHQQSAGHEAPSCPTPVDSHASGRGSSSGRHSHRIGSKYSPLGSVDHRLSPLKDVAAVGTPDPARGSDQVDVQERNRLTEQLQDDLAHERSHRYGLDDLVSDNYNSLTHDRSDDRAAFAFAQLENERSTRSLRDELAVARRDIAELREQVASLVDQTGSLKRDHSRVVSALDRGGVLRILKRALTDSTGGDDQHKT</sequence>
<feature type="compositionally biased region" description="Low complexity" evidence="2">
    <location>
        <begin position="1"/>
        <end position="28"/>
    </location>
</feature>
<accession>A0AAV1TTA7</accession>
<dbReference type="EMBL" id="CAKLBY020000074">
    <property type="protein sequence ID" value="CAK7924405.1"/>
    <property type="molecule type" value="Genomic_DNA"/>
</dbReference>
<protein>
    <submittedName>
        <fullName evidence="3">Uncharacterized protein</fullName>
    </submittedName>
</protein>
<feature type="compositionally biased region" description="Polar residues" evidence="2">
    <location>
        <begin position="161"/>
        <end position="172"/>
    </location>
</feature>
<evidence type="ECO:0000313" key="4">
    <source>
        <dbReference type="Proteomes" id="UP001162060"/>
    </source>
</evidence>
<dbReference type="AlphaFoldDB" id="A0AAV1TTA7"/>
<feature type="region of interest" description="Disordered" evidence="2">
    <location>
        <begin position="1"/>
        <end position="176"/>
    </location>
</feature>
<name>A0AAV1TTA7_9STRA</name>
<dbReference type="Proteomes" id="UP001162060">
    <property type="component" value="Unassembled WGS sequence"/>
</dbReference>
<feature type="coiled-coil region" evidence="1">
    <location>
        <begin position="489"/>
        <end position="523"/>
    </location>
</feature>
<keyword evidence="1" id="KW-0175">Coiled coil</keyword>
<feature type="compositionally biased region" description="Low complexity" evidence="2">
    <location>
        <begin position="379"/>
        <end position="389"/>
    </location>
</feature>
<comment type="caution">
    <text evidence="3">The sequence shown here is derived from an EMBL/GenBank/DDBJ whole genome shotgun (WGS) entry which is preliminary data.</text>
</comment>
<proteinExistence type="predicted"/>
<feature type="region of interest" description="Disordered" evidence="2">
    <location>
        <begin position="359"/>
        <end position="406"/>
    </location>
</feature>
<evidence type="ECO:0000256" key="2">
    <source>
        <dbReference type="SAM" id="MobiDB-lite"/>
    </source>
</evidence>
<evidence type="ECO:0000313" key="3">
    <source>
        <dbReference type="EMBL" id="CAK7924405.1"/>
    </source>
</evidence>
<organism evidence="3 4">
    <name type="scientific">Peronospora matthiolae</name>
    <dbReference type="NCBI Taxonomy" id="2874970"/>
    <lineage>
        <taxon>Eukaryota</taxon>
        <taxon>Sar</taxon>
        <taxon>Stramenopiles</taxon>
        <taxon>Oomycota</taxon>
        <taxon>Peronosporomycetes</taxon>
        <taxon>Peronosporales</taxon>
        <taxon>Peronosporaceae</taxon>
        <taxon>Peronospora</taxon>
    </lineage>
</organism>
<feature type="compositionally biased region" description="Low complexity" evidence="2">
    <location>
        <begin position="51"/>
        <end position="62"/>
    </location>
</feature>
<reference evidence="3" key="1">
    <citation type="submission" date="2024-01" db="EMBL/GenBank/DDBJ databases">
        <authorList>
            <person name="Webb A."/>
        </authorList>
    </citation>
    <scope>NUCLEOTIDE SEQUENCE</scope>
    <source>
        <strain evidence="3">Pm1</strain>
    </source>
</reference>